<evidence type="ECO:0000256" key="1">
    <source>
        <dbReference type="ARBA" id="ARBA00004417"/>
    </source>
</evidence>
<keyword evidence="10" id="KW-1185">Reference proteome</keyword>
<name>A0ABV7BZ48_9PROT</name>
<evidence type="ECO:0000256" key="3">
    <source>
        <dbReference type="ARBA" id="ARBA00022448"/>
    </source>
</evidence>
<dbReference type="SMART" id="SM00382">
    <property type="entry name" value="AAA"/>
    <property type="match status" value="1"/>
</dbReference>
<dbReference type="CDD" id="cd03257">
    <property type="entry name" value="ABC_NikE_OppD_transporters"/>
    <property type="match status" value="1"/>
</dbReference>
<dbReference type="PANTHER" id="PTHR43297:SF2">
    <property type="entry name" value="DIPEPTIDE TRANSPORT ATP-BINDING PROTEIN DPPD"/>
    <property type="match status" value="1"/>
</dbReference>
<dbReference type="Proteomes" id="UP001595420">
    <property type="component" value="Unassembled WGS sequence"/>
</dbReference>
<comment type="similarity">
    <text evidence="2">Belongs to the ABC transporter superfamily.</text>
</comment>
<dbReference type="InterPro" id="IPR050388">
    <property type="entry name" value="ABC_Ni/Peptide_Import"/>
</dbReference>
<organism evidence="9 10">
    <name type="scientific">Falsiroseomonas tokyonensis</name>
    <dbReference type="NCBI Taxonomy" id="430521"/>
    <lineage>
        <taxon>Bacteria</taxon>
        <taxon>Pseudomonadati</taxon>
        <taxon>Pseudomonadota</taxon>
        <taxon>Alphaproteobacteria</taxon>
        <taxon>Acetobacterales</taxon>
        <taxon>Roseomonadaceae</taxon>
        <taxon>Falsiroseomonas</taxon>
    </lineage>
</organism>
<keyword evidence="4" id="KW-1003">Cell membrane</keyword>
<evidence type="ECO:0000256" key="2">
    <source>
        <dbReference type="ARBA" id="ARBA00005417"/>
    </source>
</evidence>
<accession>A0ABV7BZ48</accession>
<sequence>MPEPLFEVRDLVTRFRSEGGEIRPSRGVSFHIAAGEVLGLVGESGSGKSVTARASIRLQQPESATIGGELFFRGQDLRKLDAEALRGLRAKQIAMVVQDPAAALNPVMTIGDQLTRIHRLHGGSEAEAREAALLLLRRMRIAEPESRLAAYPHQLSGGMRQRVLIALALICRPSLLIADEPTTALDVTVEAEILALLDELRRELGMAMLMISHNLSVIGRICDRVAVMYAGRIMEEAPTQALLATPRHPYTMALLASVPRGTKRDGPLPAIPGEPPDLARLPPGCPFQARCPGAAPQCTAEQPLRDIAPGRKAACWRAEAA</sequence>
<feature type="domain" description="ABC transporter" evidence="8">
    <location>
        <begin position="6"/>
        <end position="255"/>
    </location>
</feature>
<keyword evidence="7" id="KW-0472">Membrane</keyword>
<keyword evidence="5" id="KW-0547">Nucleotide-binding</keyword>
<dbReference type="InterPro" id="IPR003439">
    <property type="entry name" value="ABC_transporter-like_ATP-bd"/>
</dbReference>
<reference evidence="10" key="1">
    <citation type="journal article" date="2019" name="Int. J. Syst. Evol. Microbiol.">
        <title>The Global Catalogue of Microorganisms (GCM) 10K type strain sequencing project: providing services to taxonomists for standard genome sequencing and annotation.</title>
        <authorList>
            <consortium name="The Broad Institute Genomics Platform"/>
            <consortium name="The Broad Institute Genome Sequencing Center for Infectious Disease"/>
            <person name="Wu L."/>
            <person name="Ma J."/>
        </authorList>
    </citation>
    <scope>NUCLEOTIDE SEQUENCE [LARGE SCALE GENOMIC DNA]</scope>
    <source>
        <strain evidence="10">CGMCC 1.16855</strain>
    </source>
</reference>
<dbReference type="GO" id="GO:0005524">
    <property type="term" value="F:ATP binding"/>
    <property type="evidence" value="ECO:0007669"/>
    <property type="project" value="UniProtKB-KW"/>
</dbReference>
<comment type="subcellular location">
    <subcellularLocation>
        <location evidence="1">Cell inner membrane</location>
        <topology evidence="1">Peripheral membrane protein</topology>
    </subcellularLocation>
</comment>
<evidence type="ECO:0000256" key="6">
    <source>
        <dbReference type="ARBA" id="ARBA00022840"/>
    </source>
</evidence>
<keyword evidence="3" id="KW-0813">Transport</keyword>
<dbReference type="RefSeq" id="WP_216838057.1">
    <property type="nucleotide sequence ID" value="NZ_JAFNJS010000005.1"/>
</dbReference>
<dbReference type="PROSITE" id="PS00211">
    <property type="entry name" value="ABC_TRANSPORTER_1"/>
    <property type="match status" value="1"/>
</dbReference>
<dbReference type="InterPro" id="IPR003593">
    <property type="entry name" value="AAA+_ATPase"/>
</dbReference>
<evidence type="ECO:0000256" key="5">
    <source>
        <dbReference type="ARBA" id="ARBA00022741"/>
    </source>
</evidence>
<dbReference type="EMBL" id="JBHRSB010000005">
    <property type="protein sequence ID" value="MFC3001996.1"/>
    <property type="molecule type" value="Genomic_DNA"/>
</dbReference>
<gene>
    <name evidence="9" type="ORF">ACFOD3_18980</name>
</gene>
<dbReference type="PANTHER" id="PTHR43297">
    <property type="entry name" value="OLIGOPEPTIDE TRANSPORT ATP-BINDING PROTEIN APPD"/>
    <property type="match status" value="1"/>
</dbReference>
<evidence type="ECO:0000256" key="4">
    <source>
        <dbReference type="ARBA" id="ARBA00022475"/>
    </source>
</evidence>
<dbReference type="PROSITE" id="PS50893">
    <property type="entry name" value="ABC_TRANSPORTER_2"/>
    <property type="match status" value="1"/>
</dbReference>
<evidence type="ECO:0000313" key="9">
    <source>
        <dbReference type="EMBL" id="MFC3001996.1"/>
    </source>
</evidence>
<protein>
    <submittedName>
        <fullName evidence="9">ABC transporter ATP-binding protein</fullName>
    </submittedName>
</protein>
<dbReference type="Pfam" id="PF00005">
    <property type="entry name" value="ABC_tran"/>
    <property type="match status" value="1"/>
</dbReference>
<dbReference type="Pfam" id="PF08352">
    <property type="entry name" value="oligo_HPY"/>
    <property type="match status" value="1"/>
</dbReference>
<evidence type="ECO:0000313" key="10">
    <source>
        <dbReference type="Proteomes" id="UP001595420"/>
    </source>
</evidence>
<dbReference type="InterPro" id="IPR017871">
    <property type="entry name" value="ABC_transporter-like_CS"/>
</dbReference>
<dbReference type="InterPro" id="IPR013563">
    <property type="entry name" value="Oligopep_ABC_C"/>
</dbReference>
<evidence type="ECO:0000256" key="7">
    <source>
        <dbReference type="ARBA" id="ARBA00023136"/>
    </source>
</evidence>
<keyword evidence="6 9" id="KW-0067">ATP-binding</keyword>
<proteinExistence type="inferred from homology"/>
<evidence type="ECO:0000259" key="8">
    <source>
        <dbReference type="PROSITE" id="PS50893"/>
    </source>
</evidence>
<comment type="caution">
    <text evidence="9">The sequence shown here is derived from an EMBL/GenBank/DDBJ whole genome shotgun (WGS) entry which is preliminary data.</text>
</comment>
<dbReference type="NCBIfam" id="TIGR01727">
    <property type="entry name" value="oligo_HPY"/>
    <property type="match status" value="1"/>
</dbReference>